<evidence type="ECO:0000256" key="1">
    <source>
        <dbReference type="ARBA" id="ARBA00023015"/>
    </source>
</evidence>
<evidence type="ECO:0000313" key="6">
    <source>
        <dbReference type="Proteomes" id="UP000474024"/>
    </source>
</evidence>
<dbReference type="Pfam" id="PF13545">
    <property type="entry name" value="HTH_Crp_2"/>
    <property type="match status" value="1"/>
</dbReference>
<dbReference type="InterPro" id="IPR012318">
    <property type="entry name" value="HTH_CRP"/>
</dbReference>
<reference evidence="5 6" key="1">
    <citation type="submission" date="2019-08" db="EMBL/GenBank/DDBJ databases">
        <title>In-depth cultivation of the pig gut microbiome towards novel bacterial diversity and tailored functional studies.</title>
        <authorList>
            <person name="Wylensek D."/>
            <person name="Hitch T.C.A."/>
            <person name="Clavel T."/>
        </authorList>
    </citation>
    <scope>NUCLEOTIDE SEQUENCE [LARGE SCALE GENOMIC DNA]</scope>
    <source>
        <strain evidence="5 6">MUC/MUC-530-WT-4D</strain>
    </source>
</reference>
<dbReference type="Gene3D" id="2.60.120.10">
    <property type="entry name" value="Jelly Rolls"/>
    <property type="match status" value="1"/>
</dbReference>
<dbReference type="PROSITE" id="PS50042">
    <property type="entry name" value="CNMP_BINDING_3"/>
    <property type="match status" value="1"/>
</dbReference>
<keyword evidence="2" id="KW-0238">DNA-binding</keyword>
<keyword evidence="3" id="KW-0804">Transcription</keyword>
<dbReference type="SMART" id="SM00100">
    <property type="entry name" value="cNMP"/>
    <property type="match status" value="1"/>
</dbReference>
<dbReference type="RefSeq" id="WP_154429924.1">
    <property type="nucleotide sequence ID" value="NZ_VUNI01000011.1"/>
</dbReference>
<dbReference type="InterPro" id="IPR014710">
    <property type="entry name" value="RmlC-like_jellyroll"/>
</dbReference>
<organism evidence="5 6">
    <name type="scientific">Roseburia porci</name>
    <dbReference type="NCBI Taxonomy" id="2605790"/>
    <lineage>
        <taxon>Bacteria</taxon>
        <taxon>Bacillati</taxon>
        <taxon>Bacillota</taxon>
        <taxon>Clostridia</taxon>
        <taxon>Lachnospirales</taxon>
        <taxon>Lachnospiraceae</taxon>
        <taxon>Roseburia</taxon>
    </lineage>
</organism>
<feature type="domain" description="Cyclic nucleotide-binding" evidence="4">
    <location>
        <begin position="22"/>
        <end position="93"/>
    </location>
</feature>
<dbReference type="Proteomes" id="UP000474024">
    <property type="component" value="Unassembled WGS sequence"/>
</dbReference>
<dbReference type="SUPFAM" id="SSF46785">
    <property type="entry name" value="Winged helix' DNA-binding domain"/>
    <property type="match status" value="1"/>
</dbReference>
<gene>
    <name evidence="5" type="ORF">FYJ75_07945</name>
</gene>
<evidence type="ECO:0000259" key="4">
    <source>
        <dbReference type="PROSITE" id="PS50042"/>
    </source>
</evidence>
<dbReference type="InterPro" id="IPR018490">
    <property type="entry name" value="cNMP-bd_dom_sf"/>
</dbReference>
<dbReference type="EMBL" id="VUNI01000011">
    <property type="protein sequence ID" value="MST74961.1"/>
    <property type="molecule type" value="Genomic_DNA"/>
</dbReference>
<dbReference type="GO" id="GO:0006355">
    <property type="term" value="P:regulation of DNA-templated transcription"/>
    <property type="evidence" value="ECO:0007669"/>
    <property type="project" value="InterPro"/>
</dbReference>
<name>A0A6L5YTB6_9FIRM</name>
<protein>
    <submittedName>
        <fullName evidence="5">Crp/Fnr family transcriptional regulator</fullName>
    </submittedName>
</protein>
<evidence type="ECO:0000256" key="2">
    <source>
        <dbReference type="ARBA" id="ARBA00023125"/>
    </source>
</evidence>
<dbReference type="GO" id="GO:0003677">
    <property type="term" value="F:DNA binding"/>
    <property type="evidence" value="ECO:0007669"/>
    <property type="project" value="UniProtKB-KW"/>
</dbReference>
<keyword evidence="6" id="KW-1185">Reference proteome</keyword>
<evidence type="ECO:0000313" key="5">
    <source>
        <dbReference type="EMBL" id="MST74961.1"/>
    </source>
</evidence>
<keyword evidence="1" id="KW-0805">Transcription regulation</keyword>
<proteinExistence type="predicted"/>
<dbReference type="InterPro" id="IPR000595">
    <property type="entry name" value="cNMP-bd_dom"/>
</dbReference>
<accession>A0A6L5YTB6</accession>
<evidence type="ECO:0000256" key="3">
    <source>
        <dbReference type="ARBA" id="ARBA00023163"/>
    </source>
</evidence>
<dbReference type="AlphaFoldDB" id="A0A6L5YTB6"/>
<comment type="caution">
    <text evidence="5">The sequence shown here is derived from an EMBL/GenBank/DDBJ whole genome shotgun (WGS) entry which is preliminary data.</text>
</comment>
<sequence>MATNTLSFDLDTYKKYLRNSSLFRGIPEDKYQNVLNCLQARIEYYPAGTPLVNAGDRDFRAGVLLEGGLEEFIYDENANPVVISHLKSGSVFGAELACGNSLASQFYLDASVDSRVLLLDFQILLNPSTLTCPHRMQVTANLLQEFAIQITFFNTKVRILSQKKLRDKIKVYLQTQEISEDGTIQLPFSRNKLAEFLYVDRSALSRELCRMRDEGVLAFSGSKITMLDHYFLAG</sequence>
<dbReference type="CDD" id="cd00038">
    <property type="entry name" value="CAP_ED"/>
    <property type="match status" value="1"/>
</dbReference>
<dbReference type="SUPFAM" id="SSF51206">
    <property type="entry name" value="cAMP-binding domain-like"/>
    <property type="match status" value="1"/>
</dbReference>
<dbReference type="InterPro" id="IPR036390">
    <property type="entry name" value="WH_DNA-bd_sf"/>
</dbReference>